<feature type="transmembrane region" description="Helical" evidence="1">
    <location>
        <begin position="257"/>
        <end position="275"/>
    </location>
</feature>
<dbReference type="AlphaFoldDB" id="A0A926RZN5"/>
<evidence type="ECO:0000313" key="2">
    <source>
        <dbReference type="EMBL" id="MBD1379234.1"/>
    </source>
</evidence>
<feature type="transmembrane region" description="Helical" evidence="1">
    <location>
        <begin position="32"/>
        <end position="49"/>
    </location>
</feature>
<name>A0A926RZN5_9BACI</name>
<keyword evidence="3" id="KW-1185">Reference proteome</keyword>
<feature type="transmembrane region" description="Helical" evidence="1">
    <location>
        <begin position="222"/>
        <end position="245"/>
    </location>
</feature>
<keyword evidence="1" id="KW-0472">Membrane</keyword>
<keyword evidence="1" id="KW-0812">Transmembrane</keyword>
<proteinExistence type="predicted"/>
<feature type="transmembrane region" description="Helical" evidence="1">
    <location>
        <begin position="101"/>
        <end position="122"/>
    </location>
</feature>
<gene>
    <name evidence="2" type="ORF">IC621_03225</name>
</gene>
<feature type="transmembrane region" description="Helical" evidence="1">
    <location>
        <begin position="7"/>
        <end position="26"/>
    </location>
</feature>
<keyword evidence="1" id="KW-1133">Transmembrane helix</keyword>
<feature type="transmembrane region" description="Helical" evidence="1">
    <location>
        <begin position="368"/>
        <end position="385"/>
    </location>
</feature>
<reference evidence="2" key="1">
    <citation type="submission" date="2020-09" db="EMBL/GenBank/DDBJ databases">
        <title>A novel bacterium of genus Bacillus, isolated from South China Sea.</title>
        <authorList>
            <person name="Huang H."/>
            <person name="Mo K."/>
            <person name="Hu Y."/>
        </authorList>
    </citation>
    <scope>NUCLEOTIDE SEQUENCE</scope>
    <source>
        <strain evidence="2">IB182487</strain>
    </source>
</reference>
<feature type="transmembrane region" description="Helical" evidence="1">
    <location>
        <begin position="310"/>
        <end position="328"/>
    </location>
</feature>
<feature type="transmembrane region" description="Helical" evidence="1">
    <location>
        <begin position="61"/>
        <end position="81"/>
    </location>
</feature>
<feature type="transmembrane region" description="Helical" evidence="1">
    <location>
        <begin position="199"/>
        <end position="215"/>
    </location>
</feature>
<evidence type="ECO:0000313" key="3">
    <source>
        <dbReference type="Proteomes" id="UP000626844"/>
    </source>
</evidence>
<dbReference type="Proteomes" id="UP000626844">
    <property type="component" value="Unassembled WGS sequence"/>
</dbReference>
<feature type="transmembrane region" description="Helical" evidence="1">
    <location>
        <begin position="334"/>
        <end position="356"/>
    </location>
</feature>
<feature type="transmembrane region" description="Helical" evidence="1">
    <location>
        <begin position="391"/>
        <end position="408"/>
    </location>
</feature>
<sequence length="418" mass="48783">MELNYKMIFPLKLLLLTMTISSFLIAPSIQGTTPAYILCFFSLFFVLFMSKRLSYIFYRDLFIFLLIFLFITFASQLFVAFTSPSLPEDLTLIDKNDGSVLFRKSLITQSIYLFVAFIFFCLTKNFYNNKWDKFFLSGVCFLCLYGLYEFLYFFIFKTNGDFLSNRAFGENMHFSGSLFQAMQIGPLLLQRMKSLTGEPSMFAFVIVPFFYYAYYKKMYKSALLFAICIVLSFSTTAYLGIGLFLGIKLFRFYRNLIFIYLSIFISLIISWIVGFEKIGSIIYESIFEKIFTDSHSTIARSANFSKHMEYFYEMPFLLKFFGLGFGTIRSTDFFSTLLVNCGIIGFLLFTILFLIPIIKLKGTNPEHVALRLSLIFIYLAMMISVPEYPYLSTWLFLGIAYSKIRLLKKRSFLFTLKK</sequence>
<organism evidence="2 3">
    <name type="scientific">Metabacillus arenae</name>
    <dbReference type="NCBI Taxonomy" id="2771434"/>
    <lineage>
        <taxon>Bacteria</taxon>
        <taxon>Bacillati</taxon>
        <taxon>Bacillota</taxon>
        <taxon>Bacilli</taxon>
        <taxon>Bacillales</taxon>
        <taxon>Bacillaceae</taxon>
        <taxon>Metabacillus</taxon>
    </lineage>
</organism>
<dbReference type="EMBL" id="JACXAI010000002">
    <property type="protein sequence ID" value="MBD1379234.1"/>
    <property type="molecule type" value="Genomic_DNA"/>
</dbReference>
<protein>
    <submittedName>
        <fullName evidence="2">Uncharacterized protein</fullName>
    </submittedName>
</protein>
<accession>A0A926RZN5</accession>
<comment type="caution">
    <text evidence="2">The sequence shown here is derived from an EMBL/GenBank/DDBJ whole genome shotgun (WGS) entry which is preliminary data.</text>
</comment>
<dbReference type="RefSeq" id="WP_191155653.1">
    <property type="nucleotide sequence ID" value="NZ_JACXAI010000002.1"/>
</dbReference>
<feature type="transmembrane region" description="Helical" evidence="1">
    <location>
        <begin position="134"/>
        <end position="155"/>
    </location>
</feature>
<evidence type="ECO:0000256" key="1">
    <source>
        <dbReference type="SAM" id="Phobius"/>
    </source>
</evidence>